<reference evidence="1" key="1">
    <citation type="submission" date="2020-08" db="EMBL/GenBank/DDBJ databases">
        <title>Multicomponent nature underlies the extraordinary mechanical properties of spider dragline silk.</title>
        <authorList>
            <person name="Kono N."/>
            <person name="Nakamura H."/>
            <person name="Mori M."/>
            <person name="Yoshida Y."/>
            <person name="Ohtoshi R."/>
            <person name="Malay A.D."/>
            <person name="Moran D.A.P."/>
            <person name="Tomita M."/>
            <person name="Numata K."/>
            <person name="Arakawa K."/>
        </authorList>
    </citation>
    <scope>NUCLEOTIDE SEQUENCE</scope>
</reference>
<dbReference type="AlphaFoldDB" id="A0A8X6PMQ6"/>
<organism evidence="1 2">
    <name type="scientific">Nephila pilipes</name>
    <name type="common">Giant wood spider</name>
    <name type="synonym">Nephila maculata</name>
    <dbReference type="NCBI Taxonomy" id="299642"/>
    <lineage>
        <taxon>Eukaryota</taxon>
        <taxon>Metazoa</taxon>
        <taxon>Ecdysozoa</taxon>
        <taxon>Arthropoda</taxon>
        <taxon>Chelicerata</taxon>
        <taxon>Arachnida</taxon>
        <taxon>Araneae</taxon>
        <taxon>Araneomorphae</taxon>
        <taxon>Entelegynae</taxon>
        <taxon>Araneoidea</taxon>
        <taxon>Nephilidae</taxon>
        <taxon>Nephila</taxon>
    </lineage>
</organism>
<keyword evidence="2" id="KW-1185">Reference proteome</keyword>
<dbReference type="PANTHER" id="PTHR46888">
    <property type="entry name" value="ZINC KNUCKLE DOMAINCONTAINING PROTEIN-RELATED"/>
    <property type="match status" value="1"/>
</dbReference>
<gene>
    <name evidence="1" type="ORF">NPIL_618571</name>
</gene>
<proteinExistence type="predicted"/>
<dbReference type="PANTHER" id="PTHR46888:SF11">
    <property type="entry name" value="SCAN BOX DOMAIN-CONTAINING PROTEIN"/>
    <property type="match status" value="1"/>
</dbReference>
<name>A0A8X6PMQ6_NEPPI</name>
<evidence type="ECO:0000313" key="2">
    <source>
        <dbReference type="Proteomes" id="UP000887013"/>
    </source>
</evidence>
<dbReference type="EMBL" id="BMAW01071690">
    <property type="protein sequence ID" value="GFT79224.1"/>
    <property type="molecule type" value="Genomic_DNA"/>
</dbReference>
<sequence length="114" mass="13614">MTRYDVSSDISVFLSIFERQIIRIDIPQDDWVTQLLPLVPLNIVNIVAHEPDPEANDYTHVKKLLLQRFKLSPEQFRLKIFTHKKESFASWRDFAFELQNYFDEWITGCNMLTH</sequence>
<dbReference type="OrthoDB" id="6436342at2759"/>
<comment type="caution">
    <text evidence="1">The sequence shown here is derived from an EMBL/GenBank/DDBJ whole genome shotgun (WGS) entry which is preliminary data.</text>
</comment>
<accession>A0A8X6PMQ6</accession>
<protein>
    <submittedName>
        <fullName evidence="1">SCAN box domain-containing protein</fullName>
    </submittedName>
</protein>
<dbReference type="Proteomes" id="UP000887013">
    <property type="component" value="Unassembled WGS sequence"/>
</dbReference>
<evidence type="ECO:0000313" key="1">
    <source>
        <dbReference type="EMBL" id="GFT79224.1"/>
    </source>
</evidence>